<dbReference type="Proteomes" id="UP000324781">
    <property type="component" value="Unassembled WGS sequence"/>
</dbReference>
<dbReference type="PANTHER" id="PTHR38456">
    <property type="entry name" value="CYCLIC DI-AMP RECEPTOR A"/>
    <property type="match status" value="1"/>
</dbReference>
<dbReference type="AlphaFoldDB" id="A0A1M6GEB2"/>
<dbReference type="PANTHER" id="PTHR38456:SF1">
    <property type="entry name" value="CYCLIC DI-AMP RECEPTOR A"/>
    <property type="match status" value="1"/>
</dbReference>
<keyword evidence="2" id="KW-1185">Reference proteome</keyword>
<evidence type="ECO:0000313" key="2">
    <source>
        <dbReference type="Proteomes" id="UP000324781"/>
    </source>
</evidence>
<accession>A0A1M6GEB2</accession>
<organism evidence="1 2">
    <name type="scientific">Thermoclostridium caenicola</name>
    <dbReference type="NCBI Taxonomy" id="659425"/>
    <lineage>
        <taxon>Bacteria</taxon>
        <taxon>Bacillati</taxon>
        <taxon>Bacillota</taxon>
        <taxon>Clostridia</taxon>
        <taxon>Eubacteriales</taxon>
        <taxon>Oscillospiraceae</taxon>
        <taxon>Thermoclostridium</taxon>
    </lineage>
</organism>
<protein>
    <submittedName>
        <fullName evidence="1">Uncharacterized protein YaaQ</fullName>
    </submittedName>
</protein>
<evidence type="ECO:0000313" key="1">
    <source>
        <dbReference type="EMBL" id="SHJ08201.1"/>
    </source>
</evidence>
<dbReference type="RefSeq" id="WP_149678727.1">
    <property type="nucleotide sequence ID" value="NZ_FQZP01000023.1"/>
</dbReference>
<sequence>MKLIIAVVSDEDSNLLADNLNREGFGTTKLCSSGGFLKSGNTTFLIATEEDKVEQALSIIKDTCKGRRRMIAPEKLPGSFGAFNLAMPVEVNVGGATVFILNIEQFLKL</sequence>
<dbReference type="InterPro" id="IPR011322">
    <property type="entry name" value="N-reg_PII-like_a/b"/>
</dbReference>
<dbReference type="Gene3D" id="3.30.70.120">
    <property type="match status" value="1"/>
</dbReference>
<gene>
    <name evidence="1" type="ORF">SAMN05444373_102323</name>
</gene>
<dbReference type="Pfam" id="PF06153">
    <property type="entry name" value="CdAMP_rec"/>
    <property type="match status" value="1"/>
</dbReference>
<dbReference type="OrthoDB" id="9794275at2"/>
<dbReference type="EMBL" id="FQZP01000023">
    <property type="protein sequence ID" value="SHJ08201.1"/>
    <property type="molecule type" value="Genomic_DNA"/>
</dbReference>
<dbReference type="SUPFAM" id="SSF54913">
    <property type="entry name" value="GlnB-like"/>
    <property type="match status" value="1"/>
</dbReference>
<dbReference type="InterPro" id="IPR010375">
    <property type="entry name" value="CdAMP_rec"/>
</dbReference>
<reference evidence="1 2" key="1">
    <citation type="submission" date="2016-11" db="EMBL/GenBank/DDBJ databases">
        <authorList>
            <person name="Varghese N."/>
            <person name="Submissions S."/>
        </authorList>
    </citation>
    <scope>NUCLEOTIDE SEQUENCE [LARGE SCALE GENOMIC DNA]</scope>
    <source>
        <strain evidence="1 2">DSM 19027</strain>
    </source>
</reference>
<dbReference type="InterPro" id="IPR015867">
    <property type="entry name" value="N-reg_PII/ATP_PRibTrfase_C"/>
</dbReference>
<proteinExistence type="predicted"/>
<name>A0A1M6GEB2_9FIRM</name>